<keyword evidence="1" id="KW-1133">Transmembrane helix</keyword>
<proteinExistence type="predicted"/>
<evidence type="ECO:0000256" key="1">
    <source>
        <dbReference type="SAM" id="Phobius"/>
    </source>
</evidence>
<reference evidence="2 3" key="1">
    <citation type="submission" date="2020-07" db="EMBL/GenBank/DDBJ databases">
        <title>Molecular and genomic characterization of Streptococcus porcinus isolated from diseased swine in Brazil.</title>
        <authorList>
            <person name="Moreno L.Z."/>
            <person name="Matajira C.E.C."/>
            <person name="Poor A.P."/>
            <person name="Dutra M.C."/>
            <person name="Moreno A.M."/>
        </authorList>
    </citation>
    <scope>NUCLEOTIDE SEQUENCE [LARGE SCALE GENOMIC DNA]</scope>
    <source>
        <strain evidence="2 3">SP0816-2</strain>
    </source>
</reference>
<dbReference type="AlphaFoldDB" id="A0A7V9WRH5"/>
<keyword evidence="1" id="KW-0812">Transmembrane</keyword>
<comment type="caution">
    <text evidence="2">The sequence shown here is derived from an EMBL/GenBank/DDBJ whole genome shotgun (WGS) entry which is preliminary data.</text>
</comment>
<protein>
    <submittedName>
        <fullName evidence="2">DUF3923 family protein</fullName>
    </submittedName>
</protein>
<sequence>MKKTLLIFNLILFALFLIVAFFLWTRETDGTGAIQTTHSRLFTELVWGTFYLLILALQMLFILTKKAITHDK</sequence>
<dbReference type="InterPro" id="IPR025037">
    <property type="entry name" value="DUF3923"/>
</dbReference>
<dbReference type="Pfam" id="PF13061">
    <property type="entry name" value="DUF3923"/>
    <property type="match status" value="1"/>
</dbReference>
<evidence type="ECO:0000313" key="3">
    <source>
        <dbReference type="Proteomes" id="UP000524462"/>
    </source>
</evidence>
<dbReference type="Proteomes" id="UP000524462">
    <property type="component" value="Unassembled WGS sequence"/>
</dbReference>
<feature type="transmembrane region" description="Helical" evidence="1">
    <location>
        <begin position="7"/>
        <end position="25"/>
    </location>
</feature>
<dbReference type="RefSeq" id="WP_172601583.1">
    <property type="nucleotide sequence ID" value="NZ_JACEGE010000012.1"/>
</dbReference>
<evidence type="ECO:0000313" key="2">
    <source>
        <dbReference type="EMBL" id="MBA2795720.1"/>
    </source>
</evidence>
<feature type="transmembrane region" description="Helical" evidence="1">
    <location>
        <begin position="45"/>
        <end position="63"/>
    </location>
</feature>
<dbReference type="EMBL" id="JACEGE010000012">
    <property type="protein sequence ID" value="MBA2795720.1"/>
    <property type="molecule type" value="Genomic_DNA"/>
</dbReference>
<accession>A0A7V9WRH5</accession>
<organism evidence="2 3">
    <name type="scientific">Streptococcus porcinus</name>
    <dbReference type="NCBI Taxonomy" id="1340"/>
    <lineage>
        <taxon>Bacteria</taxon>
        <taxon>Bacillati</taxon>
        <taxon>Bacillota</taxon>
        <taxon>Bacilli</taxon>
        <taxon>Lactobacillales</taxon>
        <taxon>Streptococcaceae</taxon>
        <taxon>Streptococcus</taxon>
    </lineage>
</organism>
<gene>
    <name evidence="2" type="ORF">H1B29_04385</name>
</gene>
<keyword evidence="1" id="KW-0472">Membrane</keyword>
<name>A0A7V9WRH5_STRPO</name>